<dbReference type="PROSITE" id="PS50206">
    <property type="entry name" value="RHODANESE_3"/>
    <property type="match status" value="2"/>
</dbReference>
<proteinExistence type="predicted"/>
<dbReference type="SMART" id="SM00450">
    <property type="entry name" value="RHOD"/>
    <property type="match status" value="2"/>
</dbReference>
<keyword evidence="5" id="KW-1185">Reference proteome</keyword>
<name>A0ABU4IXV3_9VIBR</name>
<keyword evidence="1 4" id="KW-0808">Transferase</keyword>
<evidence type="ECO:0000313" key="5">
    <source>
        <dbReference type="Proteomes" id="UP001279860"/>
    </source>
</evidence>
<dbReference type="EMBL" id="JAWRCP010000002">
    <property type="protein sequence ID" value="MDW6094180.1"/>
    <property type="molecule type" value="Genomic_DNA"/>
</dbReference>
<dbReference type="PANTHER" id="PTHR11364:SF27">
    <property type="entry name" value="SULFURTRANSFERASE"/>
    <property type="match status" value="1"/>
</dbReference>
<dbReference type="SUPFAM" id="SSF52821">
    <property type="entry name" value="Rhodanese/Cell cycle control phosphatase"/>
    <property type="match status" value="2"/>
</dbReference>
<dbReference type="PANTHER" id="PTHR11364">
    <property type="entry name" value="THIOSULFATE SULFERTANSFERASE"/>
    <property type="match status" value="1"/>
</dbReference>
<dbReference type="Gene3D" id="3.40.250.10">
    <property type="entry name" value="Rhodanese-like domain"/>
    <property type="match status" value="2"/>
</dbReference>
<feature type="domain" description="Rhodanese" evidence="3">
    <location>
        <begin position="16"/>
        <end position="132"/>
    </location>
</feature>
<dbReference type="CDD" id="cd01448">
    <property type="entry name" value="TST_Repeat_1"/>
    <property type="match status" value="1"/>
</dbReference>
<feature type="domain" description="Rhodanese" evidence="3">
    <location>
        <begin position="163"/>
        <end position="276"/>
    </location>
</feature>
<dbReference type="InterPro" id="IPR001763">
    <property type="entry name" value="Rhodanese-like_dom"/>
</dbReference>
<evidence type="ECO:0000259" key="3">
    <source>
        <dbReference type="PROSITE" id="PS50206"/>
    </source>
</evidence>
<dbReference type="InterPro" id="IPR045078">
    <property type="entry name" value="TST/MPST-like"/>
</dbReference>
<evidence type="ECO:0000256" key="2">
    <source>
        <dbReference type="ARBA" id="ARBA00022737"/>
    </source>
</evidence>
<comment type="caution">
    <text evidence="4">The sequence shown here is derived from an EMBL/GenBank/DDBJ whole genome shotgun (WGS) entry which is preliminary data.</text>
</comment>
<evidence type="ECO:0000256" key="1">
    <source>
        <dbReference type="ARBA" id="ARBA00022679"/>
    </source>
</evidence>
<dbReference type="GO" id="GO:0016740">
    <property type="term" value="F:transferase activity"/>
    <property type="evidence" value="ECO:0007669"/>
    <property type="project" value="UniProtKB-KW"/>
</dbReference>
<dbReference type="Proteomes" id="UP001279860">
    <property type="component" value="Unassembled WGS sequence"/>
</dbReference>
<gene>
    <name evidence="4" type="ORF">SBX64_16705</name>
</gene>
<dbReference type="EC" id="2.8.1.-" evidence="4"/>
<accession>A0ABU4IXV3</accession>
<dbReference type="CDD" id="cd01449">
    <property type="entry name" value="TST_Repeat_2"/>
    <property type="match status" value="1"/>
</dbReference>
<protein>
    <submittedName>
        <fullName evidence="4">Sulfurtransferase</fullName>
        <ecNumber evidence="4">2.8.1.-</ecNumber>
    </submittedName>
</protein>
<reference evidence="4 5" key="1">
    <citation type="submission" date="2023-11" db="EMBL/GenBank/DDBJ databases">
        <title>Plant-associative lifestyle of Vibrio porteresiae and its evolutionary dynamics.</title>
        <authorList>
            <person name="Rameshkumar N."/>
            <person name="Kirti K."/>
        </authorList>
    </citation>
    <scope>NUCLEOTIDE SEQUENCE [LARGE SCALE GENOMIC DNA]</scope>
    <source>
        <strain evidence="4 5">MSSRF7</strain>
    </source>
</reference>
<evidence type="ECO:0000313" key="4">
    <source>
        <dbReference type="EMBL" id="MDW6094180.1"/>
    </source>
</evidence>
<dbReference type="Pfam" id="PF00581">
    <property type="entry name" value="Rhodanese"/>
    <property type="match status" value="2"/>
</dbReference>
<dbReference type="InterPro" id="IPR036873">
    <property type="entry name" value="Rhodanese-like_dom_sf"/>
</dbReference>
<sequence length="284" mass="31628">MMSPLVSPQWLSEHLSDPKLVILDSSITFQIPSETEKDTVHNIPGARRFDYDKVFCDLNSHLPHMMPSETRFNQCARQIGLNQDSLIVIYDNSGTLASPRAWWMLKAMGHEQVYILNGGLPEWKRQGQPLVTSFQTPVAPGNFSGTFNDAYFVDADYVQQQIEPQHSLTVDARSEARFSGAAAEPRAGIRSGHIPDSICLPFTQLIDGHKLKSPEALRDVLQDRLPHDTEEYIFSCGSGVTACIVLLAAYICGYQNLKVYDGSWTEWGASQRPIATDAATIRSL</sequence>
<organism evidence="4 5">
    <name type="scientific">Vibrio rhizosphaerae</name>
    <dbReference type="NCBI Taxonomy" id="398736"/>
    <lineage>
        <taxon>Bacteria</taxon>
        <taxon>Pseudomonadati</taxon>
        <taxon>Pseudomonadota</taxon>
        <taxon>Gammaproteobacteria</taxon>
        <taxon>Vibrionales</taxon>
        <taxon>Vibrionaceae</taxon>
        <taxon>Vibrio</taxon>
    </lineage>
</organism>
<keyword evidence="2" id="KW-0677">Repeat</keyword>